<keyword evidence="2" id="KW-0812">Transmembrane</keyword>
<feature type="region of interest" description="Disordered" evidence="1">
    <location>
        <begin position="192"/>
        <end position="214"/>
    </location>
</feature>
<reference evidence="3" key="1">
    <citation type="submission" date="2021-01" db="EMBL/GenBank/DDBJ databases">
        <title>Whole genome shotgun sequence of Rhizocola hellebori NBRC 109834.</title>
        <authorList>
            <person name="Komaki H."/>
            <person name="Tamura T."/>
        </authorList>
    </citation>
    <scope>NUCLEOTIDE SEQUENCE</scope>
    <source>
        <strain evidence="3">NBRC 109834</strain>
    </source>
</reference>
<organism evidence="3 4">
    <name type="scientific">Rhizocola hellebori</name>
    <dbReference type="NCBI Taxonomy" id="1392758"/>
    <lineage>
        <taxon>Bacteria</taxon>
        <taxon>Bacillati</taxon>
        <taxon>Actinomycetota</taxon>
        <taxon>Actinomycetes</taxon>
        <taxon>Micromonosporales</taxon>
        <taxon>Micromonosporaceae</taxon>
        <taxon>Rhizocola</taxon>
    </lineage>
</organism>
<name>A0A8J3VGF8_9ACTN</name>
<evidence type="ECO:0000256" key="1">
    <source>
        <dbReference type="SAM" id="MobiDB-lite"/>
    </source>
</evidence>
<feature type="compositionally biased region" description="Polar residues" evidence="1">
    <location>
        <begin position="201"/>
        <end position="214"/>
    </location>
</feature>
<feature type="transmembrane region" description="Helical" evidence="2">
    <location>
        <begin position="136"/>
        <end position="154"/>
    </location>
</feature>
<dbReference type="Pfam" id="PF20587">
    <property type="entry name" value="DUF6789"/>
    <property type="match status" value="1"/>
</dbReference>
<protein>
    <submittedName>
        <fullName evidence="3">Uncharacterized protein</fullName>
    </submittedName>
</protein>
<evidence type="ECO:0000313" key="4">
    <source>
        <dbReference type="Proteomes" id="UP000612899"/>
    </source>
</evidence>
<dbReference type="InterPro" id="IPR046739">
    <property type="entry name" value="DUF6789"/>
</dbReference>
<comment type="caution">
    <text evidence="3">The sequence shown here is derived from an EMBL/GenBank/DDBJ whole genome shotgun (WGS) entry which is preliminary data.</text>
</comment>
<dbReference type="RefSeq" id="WP_203908959.1">
    <property type="nucleotide sequence ID" value="NZ_BONY01000016.1"/>
</dbReference>
<dbReference type="Proteomes" id="UP000612899">
    <property type="component" value="Unassembled WGS sequence"/>
</dbReference>
<feature type="transmembrane region" description="Helical" evidence="2">
    <location>
        <begin position="166"/>
        <end position="185"/>
    </location>
</feature>
<feature type="transmembrane region" description="Helical" evidence="2">
    <location>
        <begin position="28"/>
        <end position="44"/>
    </location>
</feature>
<keyword evidence="4" id="KW-1185">Reference proteome</keyword>
<accession>A0A8J3VGF8</accession>
<dbReference type="EMBL" id="BONY01000016">
    <property type="protein sequence ID" value="GIH05097.1"/>
    <property type="molecule type" value="Genomic_DNA"/>
</dbReference>
<keyword evidence="2" id="KW-0472">Membrane</keyword>
<dbReference type="AlphaFoldDB" id="A0A8J3VGF8"/>
<gene>
    <name evidence="3" type="ORF">Rhe02_31640</name>
</gene>
<sequence>MAAVFLGSGAALLVYILAGLSLRWTFLALVVGGVTVATVVIRRLPAARRAKITRRIVIGAIAGFVATLAYDAARLALVEFAGLKLKPFEAWRLFGLALAETEQTSTATFVLGTAFHVCNGIAFGVAFTVAFGRKGIWAGIVWALVLETFMVSVYPGWLGLKALDEFLSVSITGHLVYGSVLGWLAKSLLGSSRWGEDDRNPSSATWQRSSVESG</sequence>
<evidence type="ECO:0000256" key="2">
    <source>
        <dbReference type="SAM" id="Phobius"/>
    </source>
</evidence>
<evidence type="ECO:0000313" key="3">
    <source>
        <dbReference type="EMBL" id="GIH05097.1"/>
    </source>
</evidence>
<feature type="transmembrane region" description="Helical" evidence="2">
    <location>
        <begin position="56"/>
        <end position="77"/>
    </location>
</feature>
<feature type="transmembrane region" description="Helical" evidence="2">
    <location>
        <begin position="109"/>
        <end position="129"/>
    </location>
</feature>
<proteinExistence type="predicted"/>
<keyword evidence="2" id="KW-1133">Transmembrane helix</keyword>